<reference evidence="3" key="2">
    <citation type="submission" date="2017-10" db="EMBL/GenBank/DDBJ databases">
        <title>Ladona fulva Genome sequencing and assembly.</title>
        <authorList>
            <person name="Murali S."/>
            <person name="Richards S."/>
            <person name="Bandaranaike D."/>
            <person name="Bellair M."/>
            <person name="Blankenburg K."/>
            <person name="Chao H."/>
            <person name="Dinh H."/>
            <person name="Doddapaneni H."/>
            <person name="Dugan-Rocha S."/>
            <person name="Elkadiri S."/>
            <person name="Gnanaolivu R."/>
            <person name="Hernandez B."/>
            <person name="Skinner E."/>
            <person name="Javaid M."/>
            <person name="Lee S."/>
            <person name="Li M."/>
            <person name="Ming W."/>
            <person name="Munidasa M."/>
            <person name="Muniz J."/>
            <person name="Nguyen L."/>
            <person name="Hughes D."/>
            <person name="Osuji N."/>
            <person name="Pu L.-L."/>
            <person name="Puazo M."/>
            <person name="Qu C."/>
            <person name="Quiroz J."/>
            <person name="Raj R."/>
            <person name="Weissenberger G."/>
            <person name="Xin Y."/>
            <person name="Zou X."/>
            <person name="Han Y."/>
            <person name="Worley K."/>
            <person name="Muzny D."/>
            <person name="Gibbs R."/>
        </authorList>
    </citation>
    <scope>NUCLEOTIDE SEQUENCE</scope>
    <source>
        <strain evidence="3">Sampled in the wild</strain>
    </source>
</reference>
<keyword evidence="4" id="KW-1185">Reference proteome</keyword>
<proteinExistence type="predicted"/>
<reference evidence="3" key="1">
    <citation type="submission" date="2013-04" db="EMBL/GenBank/DDBJ databases">
        <authorList>
            <person name="Qu J."/>
            <person name="Murali S.C."/>
            <person name="Bandaranaike D."/>
            <person name="Bellair M."/>
            <person name="Blankenburg K."/>
            <person name="Chao H."/>
            <person name="Dinh H."/>
            <person name="Doddapaneni H."/>
            <person name="Downs B."/>
            <person name="Dugan-Rocha S."/>
            <person name="Elkadiri S."/>
            <person name="Gnanaolivu R.D."/>
            <person name="Hernandez B."/>
            <person name="Javaid M."/>
            <person name="Jayaseelan J.C."/>
            <person name="Lee S."/>
            <person name="Li M."/>
            <person name="Ming W."/>
            <person name="Munidasa M."/>
            <person name="Muniz J."/>
            <person name="Nguyen L."/>
            <person name="Ongeri F."/>
            <person name="Osuji N."/>
            <person name="Pu L.-L."/>
            <person name="Puazo M."/>
            <person name="Qu C."/>
            <person name="Quiroz J."/>
            <person name="Raj R."/>
            <person name="Weissenberger G."/>
            <person name="Xin Y."/>
            <person name="Zou X."/>
            <person name="Han Y."/>
            <person name="Richards S."/>
            <person name="Worley K."/>
            <person name="Muzny D."/>
            <person name="Gibbs R."/>
        </authorList>
    </citation>
    <scope>NUCLEOTIDE SEQUENCE</scope>
    <source>
        <strain evidence="3">Sampled in the wild</strain>
    </source>
</reference>
<dbReference type="InterPro" id="IPR000477">
    <property type="entry name" value="RT_dom"/>
</dbReference>
<dbReference type="Proteomes" id="UP000792457">
    <property type="component" value="Unassembled WGS sequence"/>
</dbReference>
<dbReference type="EMBL" id="KZ308950">
    <property type="protein sequence ID" value="KAG8235789.1"/>
    <property type="molecule type" value="Genomic_DNA"/>
</dbReference>
<feature type="domain" description="Reverse transcriptase" evidence="2">
    <location>
        <begin position="206"/>
        <end position="473"/>
    </location>
</feature>
<dbReference type="OrthoDB" id="8197512at2759"/>
<dbReference type="CDD" id="cd01650">
    <property type="entry name" value="RT_nLTR_like"/>
    <property type="match status" value="1"/>
</dbReference>
<dbReference type="GO" id="GO:0071897">
    <property type="term" value="P:DNA biosynthetic process"/>
    <property type="evidence" value="ECO:0007669"/>
    <property type="project" value="UniProtKB-ARBA"/>
</dbReference>
<protein>
    <recommendedName>
        <fullName evidence="2">Reverse transcriptase domain-containing protein</fullName>
    </recommendedName>
</protein>
<feature type="region of interest" description="Disordered" evidence="1">
    <location>
        <begin position="67"/>
        <end position="87"/>
    </location>
</feature>
<comment type="caution">
    <text evidence="3">The sequence shown here is derived from an EMBL/GenBank/DDBJ whole genome shotgun (WGS) entry which is preliminary data.</text>
</comment>
<accession>A0A8K0P9Q5</accession>
<dbReference type="PANTHER" id="PTHR19446">
    <property type="entry name" value="REVERSE TRANSCRIPTASES"/>
    <property type="match status" value="1"/>
</dbReference>
<dbReference type="PROSITE" id="PS50878">
    <property type="entry name" value="RT_POL"/>
    <property type="match status" value="1"/>
</dbReference>
<organism evidence="3 4">
    <name type="scientific">Ladona fulva</name>
    <name type="common">Scarce chaser dragonfly</name>
    <name type="synonym">Libellula fulva</name>
    <dbReference type="NCBI Taxonomy" id="123851"/>
    <lineage>
        <taxon>Eukaryota</taxon>
        <taxon>Metazoa</taxon>
        <taxon>Ecdysozoa</taxon>
        <taxon>Arthropoda</taxon>
        <taxon>Hexapoda</taxon>
        <taxon>Insecta</taxon>
        <taxon>Pterygota</taxon>
        <taxon>Palaeoptera</taxon>
        <taxon>Odonata</taxon>
        <taxon>Epiprocta</taxon>
        <taxon>Anisoptera</taxon>
        <taxon>Libelluloidea</taxon>
        <taxon>Libellulidae</taxon>
        <taxon>Ladona</taxon>
    </lineage>
</organism>
<dbReference type="InterPro" id="IPR043502">
    <property type="entry name" value="DNA/RNA_pol_sf"/>
</dbReference>
<evidence type="ECO:0000313" key="4">
    <source>
        <dbReference type="Proteomes" id="UP000792457"/>
    </source>
</evidence>
<evidence type="ECO:0000256" key="1">
    <source>
        <dbReference type="SAM" id="MobiDB-lite"/>
    </source>
</evidence>
<dbReference type="AlphaFoldDB" id="A0A8K0P9Q5"/>
<dbReference type="Pfam" id="PF00078">
    <property type="entry name" value="RVT_1"/>
    <property type="match status" value="1"/>
</dbReference>
<dbReference type="SUPFAM" id="SSF56672">
    <property type="entry name" value="DNA/RNA polymerases"/>
    <property type="match status" value="1"/>
</dbReference>
<evidence type="ECO:0000313" key="3">
    <source>
        <dbReference type="EMBL" id="KAG8235789.1"/>
    </source>
</evidence>
<name>A0A8K0P9Q5_LADFU</name>
<sequence>MGTARPAENRQITALPEAVIPQRTTTAPQTEGDPTDEQMVWLLQVGIVEPGDMSTLERIVGEITKAAASTTNAKPRSTAPRRRNAVSTMPAADIQRLYRMDKSRAFKSITEAPSPDCPIALNVLTAHFSCPPTNVNQGPPPSTVPEMTILRVPGEEEKLLRPVTPSEVTARLRRCAKTTPGPDGIPYRAWRRVDPGGKVLSAIFNNCMREEKIPSQWKTSRTVLLHKGGEEEDLGNWRPIALQPTIGKIFAGVIADRLYEWAMRGRRLSFPLQKGFIPGTEGCFEHNFALNCALEDARRNSKEIVIAWLDLADAFGSVPHAHIVRTLLEMAMPNSLVRLISNLYEEIETRIEASGGTTEPIKLTKGVRQGDPLSPLLFNLAIEPMLRAALARQATAGYKIGGTTLCALAYADDVVLIARSAGALDTLLHAVSTSATWSGLTFKPKKCASLHLDHTQGRRRLKQSRFNIQGRPMTILQEGDREEVAAPT</sequence>
<gene>
    <name evidence="3" type="ORF">J437_LFUL016121</name>
</gene>
<feature type="region of interest" description="Disordered" evidence="1">
    <location>
        <begin position="1"/>
        <end position="34"/>
    </location>
</feature>
<evidence type="ECO:0000259" key="2">
    <source>
        <dbReference type="PROSITE" id="PS50878"/>
    </source>
</evidence>